<dbReference type="AlphaFoldDB" id="A0A3B1A2P0"/>
<organism evidence="5">
    <name type="scientific">hydrothermal vent metagenome</name>
    <dbReference type="NCBI Taxonomy" id="652676"/>
    <lineage>
        <taxon>unclassified sequences</taxon>
        <taxon>metagenomes</taxon>
        <taxon>ecological metagenomes</taxon>
    </lineage>
</organism>
<dbReference type="EMBL" id="UOFO01000138">
    <property type="protein sequence ID" value="VAW88004.1"/>
    <property type="molecule type" value="Genomic_DNA"/>
</dbReference>
<dbReference type="InterPro" id="IPR010215">
    <property type="entry name" value="Transcription_antiterm_RfaH"/>
</dbReference>
<dbReference type="PANTHER" id="PTHR30265">
    <property type="entry name" value="RHO-INTERACTING TRANSCRIPTION TERMINATION FACTOR NUSG"/>
    <property type="match status" value="1"/>
</dbReference>
<dbReference type="Pfam" id="PF02357">
    <property type="entry name" value="NusG"/>
    <property type="match status" value="1"/>
</dbReference>
<dbReference type="Gene3D" id="3.30.70.940">
    <property type="entry name" value="NusG, N-terminal domain"/>
    <property type="match status" value="1"/>
</dbReference>
<evidence type="ECO:0000256" key="1">
    <source>
        <dbReference type="ARBA" id="ARBA00022814"/>
    </source>
</evidence>
<evidence type="ECO:0000256" key="2">
    <source>
        <dbReference type="ARBA" id="ARBA00023015"/>
    </source>
</evidence>
<dbReference type="GO" id="GO:0006354">
    <property type="term" value="P:DNA-templated transcription elongation"/>
    <property type="evidence" value="ECO:0007669"/>
    <property type="project" value="InterPro"/>
</dbReference>
<proteinExistence type="predicted"/>
<name>A0A3B1A2P0_9ZZZZ</name>
<evidence type="ECO:0000259" key="4">
    <source>
        <dbReference type="SMART" id="SM00738"/>
    </source>
</evidence>
<gene>
    <name evidence="5" type="ORF">MNBD_GAMMA16-1947</name>
</gene>
<keyword evidence="2" id="KW-0805">Transcription regulation</keyword>
<protein>
    <submittedName>
        <fullName evidence="5">Transcriptional activator RfaH</fullName>
    </submittedName>
</protein>
<evidence type="ECO:0000313" key="5">
    <source>
        <dbReference type="EMBL" id="VAW88004.1"/>
    </source>
</evidence>
<dbReference type="GO" id="GO:0005829">
    <property type="term" value="C:cytosol"/>
    <property type="evidence" value="ECO:0007669"/>
    <property type="project" value="TreeGrafter"/>
</dbReference>
<evidence type="ECO:0000256" key="3">
    <source>
        <dbReference type="ARBA" id="ARBA00023163"/>
    </source>
</evidence>
<dbReference type="InterPro" id="IPR008991">
    <property type="entry name" value="Translation_prot_SH3-like_sf"/>
</dbReference>
<dbReference type="SMART" id="SM00738">
    <property type="entry name" value="NGN"/>
    <property type="match status" value="1"/>
</dbReference>
<dbReference type="NCBIfam" id="TIGR01955">
    <property type="entry name" value="RfaH"/>
    <property type="match status" value="1"/>
</dbReference>
<dbReference type="SUPFAM" id="SSF50104">
    <property type="entry name" value="Translation proteins SH3-like domain"/>
    <property type="match status" value="1"/>
</dbReference>
<dbReference type="InterPro" id="IPR006645">
    <property type="entry name" value="NGN-like_dom"/>
</dbReference>
<dbReference type="InterPro" id="IPR043425">
    <property type="entry name" value="NusG-like"/>
</dbReference>
<keyword evidence="3" id="KW-0804">Transcription</keyword>
<accession>A0A3B1A2P0</accession>
<dbReference type="InterPro" id="IPR036735">
    <property type="entry name" value="NGN_dom_sf"/>
</dbReference>
<keyword evidence="1" id="KW-0889">Transcription antitermination</keyword>
<dbReference type="CDD" id="cd09892">
    <property type="entry name" value="NGN_SP_RfaH"/>
    <property type="match status" value="1"/>
</dbReference>
<reference evidence="5" key="1">
    <citation type="submission" date="2018-06" db="EMBL/GenBank/DDBJ databases">
        <authorList>
            <person name="Zhirakovskaya E."/>
        </authorList>
    </citation>
    <scope>NUCLEOTIDE SEQUENCE</scope>
</reference>
<dbReference type="GO" id="GO:0031564">
    <property type="term" value="P:transcription antitermination"/>
    <property type="evidence" value="ECO:0007669"/>
    <property type="project" value="UniProtKB-KW"/>
</dbReference>
<dbReference type="PANTHER" id="PTHR30265:SF7">
    <property type="entry name" value="TRANSCRIPTION ANTITERMINATION PROTEIN RFAH"/>
    <property type="match status" value="1"/>
</dbReference>
<dbReference type="SUPFAM" id="SSF82679">
    <property type="entry name" value="N-utilization substance G protein NusG, N-terminal domain"/>
    <property type="match status" value="1"/>
</dbReference>
<feature type="domain" description="NusG-like N-terminal" evidence="4">
    <location>
        <begin position="1"/>
        <end position="100"/>
    </location>
</feature>
<sequence length="165" mass="19076">MHQWYVVQTKPRKELVAVENLERQGYTAYCPQISNARHRRKRWQPVTEALFPRYLFVHLNREVDNFGPIRSTLGVLNMVRFGDTPAIIQHHVIDGIKRQEQHLMEHVSNHPKWKQGDSIEIVNGPFAGMKGLFESKSGEERVIILLQLLGRDNKVNVAMNEVVSA</sequence>